<feature type="signal peptide" evidence="2">
    <location>
        <begin position="1"/>
        <end position="22"/>
    </location>
</feature>
<dbReference type="OrthoDB" id="1056765at2"/>
<dbReference type="EMBL" id="SETE01000002">
    <property type="protein sequence ID" value="RYM35139.1"/>
    <property type="molecule type" value="Genomic_DNA"/>
</dbReference>
<dbReference type="NCBIfam" id="TIGR04183">
    <property type="entry name" value="Por_Secre_tail"/>
    <property type="match status" value="1"/>
</dbReference>
<dbReference type="AlphaFoldDB" id="A0A4Q4KSU7"/>
<reference evidence="4 5" key="1">
    <citation type="submission" date="2019-02" db="EMBL/GenBank/DDBJ databases">
        <title>Genome sequence of the sea-ice species Brumimicrobium glaciale.</title>
        <authorList>
            <person name="Bowman J.P."/>
        </authorList>
    </citation>
    <scope>NUCLEOTIDE SEQUENCE [LARGE SCALE GENOMIC DNA]</scope>
    <source>
        <strain evidence="4 5">IC156</strain>
    </source>
</reference>
<organism evidence="4 5">
    <name type="scientific">Brumimicrobium glaciale</name>
    <dbReference type="NCBI Taxonomy" id="200475"/>
    <lineage>
        <taxon>Bacteria</taxon>
        <taxon>Pseudomonadati</taxon>
        <taxon>Bacteroidota</taxon>
        <taxon>Flavobacteriia</taxon>
        <taxon>Flavobacteriales</taxon>
        <taxon>Crocinitomicaceae</taxon>
        <taxon>Brumimicrobium</taxon>
    </lineage>
</organism>
<dbReference type="InterPro" id="IPR036415">
    <property type="entry name" value="Lamin_tail_dom_sf"/>
</dbReference>
<name>A0A4Q4KSU7_9FLAO</name>
<dbReference type="Pfam" id="PF00932">
    <property type="entry name" value="LTD"/>
    <property type="match status" value="1"/>
</dbReference>
<dbReference type="InterPro" id="IPR026444">
    <property type="entry name" value="Secre_tail"/>
</dbReference>
<evidence type="ECO:0000256" key="2">
    <source>
        <dbReference type="SAM" id="SignalP"/>
    </source>
</evidence>
<dbReference type="SUPFAM" id="SSF74853">
    <property type="entry name" value="Lamin A/C globular tail domain"/>
    <property type="match status" value="1"/>
</dbReference>
<evidence type="ECO:0000256" key="1">
    <source>
        <dbReference type="ARBA" id="ARBA00022729"/>
    </source>
</evidence>
<evidence type="ECO:0000259" key="3">
    <source>
        <dbReference type="PROSITE" id="PS51841"/>
    </source>
</evidence>
<dbReference type="Pfam" id="PF18962">
    <property type="entry name" value="Por_Secre_tail"/>
    <property type="match status" value="1"/>
</dbReference>
<feature type="domain" description="LTD" evidence="3">
    <location>
        <begin position="18"/>
        <end position="131"/>
    </location>
</feature>
<dbReference type="InterPro" id="IPR001322">
    <property type="entry name" value="Lamin_tail_dom"/>
</dbReference>
<comment type="caution">
    <text evidence="4">The sequence shown here is derived from an EMBL/GenBank/DDBJ whole genome shotgun (WGS) entry which is preliminary data.</text>
</comment>
<evidence type="ECO:0000313" key="5">
    <source>
        <dbReference type="Proteomes" id="UP000293952"/>
    </source>
</evidence>
<evidence type="ECO:0000313" key="4">
    <source>
        <dbReference type="EMBL" id="RYM35139.1"/>
    </source>
</evidence>
<dbReference type="PROSITE" id="PS51841">
    <property type="entry name" value="LTD"/>
    <property type="match status" value="1"/>
</dbReference>
<feature type="chain" id="PRO_5020790238" evidence="2">
    <location>
        <begin position="23"/>
        <end position="736"/>
    </location>
</feature>
<gene>
    <name evidence="4" type="ORF">ERX46_07110</name>
</gene>
<sequence length="736" mass="76823">MKKFYFFMLTALMITFSSVTTAQNIVITEIMYNPPESGVDTLEFIELYNNDVVAVDLTGWYFTQGVTHTFGAVTMNPGEYLVVAVDAAAMQNVFGYSTAIEWTGGGLSNGGEDIVLLDAGGFTIDIVDYDDSGFWPSGSAAGQPDGGGASLVLCDPNSDNNDPTNWFASTTSTGVTVNGKLLLASPGAADAVCASLCNSSSSILETSCGTYTVPSGDETYTTSGIYLDTIPNAAGCDSIITIDLTINANATGTDVQSACGSYTWIDGTTYISSNTTATHTITGGAANGCDSIVTLDLTINPVATGTDVQTACGTYMWIDGTTYTSSNTTATHTITGGAANGCDSIVTLDLTINNSTTGTDTQVACGSYMWIDGMTYTSSNTTAMHTIVGGAANGCDSIVTLDLTINNSTTGTDAQVACGSYMWIDGMTYTSSNTTAMHTIVGGAANGCDSIVTLDLTINNSTTGTDTQVACGTYMWIDGMTYTSSNTTAMHTIVGGAANGCDSIVTLDLTINNSTTGTDTQVACGTYMWIDGMTYTSSNTTAMHTIVGGAANGCDSIVTLDLTINASNDAGVDSSLTVCMNEPIDFDTLSSLGTAGTWLDFTNTPVSGVVTLSSIAGDYEFSYIVYTSSNCPADTANYTITVDGTCDYLAINTESMIDVSVYPNPASSILTIQNSSNTTSLKVEMLDMNGRVVLVENEVFKNSSNANLVIDHLNKGIYTLRIYDETSQKLFKIVKQ</sequence>
<keyword evidence="5" id="KW-1185">Reference proteome</keyword>
<dbReference type="Proteomes" id="UP000293952">
    <property type="component" value="Unassembled WGS sequence"/>
</dbReference>
<protein>
    <submittedName>
        <fullName evidence="4">T9SS type A sorting domain-containing protein</fullName>
    </submittedName>
</protein>
<dbReference type="RefSeq" id="WP_130093147.1">
    <property type="nucleotide sequence ID" value="NZ_SETE01000002.1"/>
</dbReference>
<accession>A0A4Q4KSU7</accession>
<keyword evidence="1 2" id="KW-0732">Signal</keyword>
<proteinExistence type="predicted"/>